<dbReference type="Gene3D" id="2.70.130.10">
    <property type="entry name" value="Mannose-6-phosphate receptor binding domain"/>
    <property type="match status" value="2"/>
</dbReference>
<dbReference type="PANTHER" id="PTHR15414:SF0">
    <property type="entry name" value="ENDOPLASMIC RETICULUM LECTIN 1"/>
    <property type="match status" value="1"/>
</dbReference>
<dbReference type="PANTHER" id="PTHR15414">
    <property type="entry name" value="OS-9-RELATED"/>
    <property type="match status" value="1"/>
</dbReference>
<keyword evidence="2 9" id="KW-0732">Signal</keyword>
<keyword evidence="4" id="KW-1015">Disulfide bond</keyword>
<feature type="domain" description="MRH" evidence="10">
    <location>
        <begin position="94"/>
        <end position="226"/>
    </location>
</feature>
<dbReference type="InterPro" id="IPR012913">
    <property type="entry name" value="OS9-like_dom"/>
</dbReference>
<feature type="compositionally biased region" description="Low complexity" evidence="8">
    <location>
        <begin position="284"/>
        <end position="297"/>
    </location>
</feature>
<name>A0A9P0AAY1_BEMTA</name>
<reference evidence="11" key="1">
    <citation type="submission" date="2021-12" db="EMBL/GenBank/DDBJ databases">
        <authorList>
            <person name="King R."/>
        </authorList>
    </citation>
    <scope>NUCLEOTIDE SEQUENCE</scope>
</reference>
<dbReference type="Proteomes" id="UP001152759">
    <property type="component" value="Chromosome 5"/>
</dbReference>
<evidence type="ECO:0000256" key="3">
    <source>
        <dbReference type="ARBA" id="ARBA00022824"/>
    </source>
</evidence>
<evidence type="ECO:0000256" key="7">
    <source>
        <dbReference type="ARBA" id="ARBA00041661"/>
    </source>
</evidence>
<dbReference type="PROSITE" id="PS51914">
    <property type="entry name" value="MRH"/>
    <property type="match status" value="2"/>
</dbReference>
<dbReference type="AlphaFoldDB" id="A0A9P0AAY1"/>
<dbReference type="EMBL" id="OU963866">
    <property type="protein sequence ID" value="CAH0390449.1"/>
    <property type="molecule type" value="Genomic_DNA"/>
</dbReference>
<dbReference type="SUPFAM" id="SSF50911">
    <property type="entry name" value="Mannose 6-phosphate receptor domain"/>
    <property type="match status" value="1"/>
</dbReference>
<dbReference type="FunFam" id="2.70.130.10:FF:000001">
    <property type="entry name" value="Endoplasmic reticulum lectin 1"/>
    <property type="match status" value="1"/>
</dbReference>
<proteinExistence type="predicted"/>
<feature type="chain" id="PRO_5040224462" description="Endoplasmic reticulum lectin 1" evidence="9">
    <location>
        <begin position="17"/>
        <end position="478"/>
    </location>
</feature>
<accession>A0A9P0AAY1</accession>
<evidence type="ECO:0000256" key="8">
    <source>
        <dbReference type="SAM" id="MobiDB-lite"/>
    </source>
</evidence>
<evidence type="ECO:0000313" key="12">
    <source>
        <dbReference type="Proteomes" id="UP001152759"/>
    </source>
</evidence>
<keyword evidence="12" id="KW-1185">Reference proteome</keyword>
<dbReference type="Pfam" id="PF07915">
    <property type="entry name" value="PRKCSH"/>
    <property type="match status" value="2"/>
</dbReference>
<evidence type="ECO:0000313" key="11">
    <source>
        <dbReference type="EMBL" id="CAH0390449.1"/>
    </source>
</evidence>
<protein>
    <recommendedName>
        <fullName evidence="6">Endoplasmic reticulum lectin 1</fullName>
    </recommendedName>
    <alternativeName>
        <fullName evidence="7">ER lectin</fullName>
    </alternativeName>
</protein>
<feature type="region of interest" description="Disordered" evidence="8">
    <location>
        <begin position="284"/>
        <end position="303"/>
    </location>
</feature>
<dbReference type="GO" id="GO:0030970">
    <property type="term" value="P:retrograde protein transport, ER to cytosol"/>
    <property type="evidence" value="ECO:0007669"/>
    <property type="project" value="TreeGrafter"/>
</dbReference>
<evidence type="ECO:0000256" key="5">
    <source>
        <dbReference type="ARBA" id="ARBA00037585"/>
    </source>
</evidence>
<feature type="domain" description="MRH" evidence="10">
    <location>
        <begin position="330"/>
        <end position="453"/>
    </location>
</feature>
<dbReference type="GO" id="GO:0030968">
    <property type="term" value="P:endoplasmic reticulum unfolded protein response"/>
    <property type="evidence" value="ECO:0007669"/>
    <property type="project" value="InterPro"/>
</dbReference>
<evidence type="ECO:0000259" key="10">
    <source>
        <dbReference type="PROSITE" id="PS51914"/>
    </source>
</evidence>
<feature type="signal peptide" evidence="9">
    <location>
        <begin position="1"/>
        <end position="16"/>
    </location>
</feature>
<comment type="function">
    <text evidence="5">Probable lectin that binds selectively to improperly folded lumenal proteins. May function in endoplasmic reticulum quality control and endoplasmic reticulum-associated degradation (ERAD) of both non-glycosylated proteins and glycoproteins.</text>
</comment>
<comment type="subcellular location">
    <subcellularLocation>
        <location evidence="1">Endoplasmic reticulum</location>
    </subcellularLocation>
</comment>
<dbReference type="InterPro" id="IPR045149">
    <property type="entry name" value="OS-9-like"/>
</dbReference>
<gene>
    <name evidence="11" type="ORF">BEMITA_LOCUS9169</name>
</gene>
<evidence type="ECO:0000256" key="2">
    <source>
        <dbReference type="ARBA" id="ARBA00022729"/>
    </source>
</evidence>
<sequence>MKFLSILFISFCYGSASDLEAFDDTILFKINWPRGDEKLLNLEEENREVLPISTKLNEAYQCVLPNIKEKDANSQEVYNGPNPLDLLSPLFTQTGCSYRLDSYWTYELCHGKFLRQYHEDRDGKQIKLQEYFLGRWTKVQMEKLRMELDSKKDIPPSRFKKIEGINLPYLEMNMTDGTMCDLTGRPRHTSVLYVCYNHGKHDFYSLKEVSSCHYEVIIISSLLCLHPHYKPKETGENSIDCIPKDPAGKKPLRLLQLEAESLMLRHKNLLDDEPSLLIQIRPMPQSTPQQIQSQPTSEGNKLSKPVMESGFTPIVTGPSLDPLVAFLNGINCLQGGSGWWKFEFCYMERADQYHIDSVDGSRTTVRLGTWNLKDHLDWIERNPHKKPKPIDSRTYVSHFYSQGSICEKTGQPREVEVKLKCIQGGPSKVSLYLLEPDTCKYILGVEASIICRLLPHADENGLFQLPQDETQDIDLTSL</sequence>
<keyword evidence="3" id="KW-0256">Endoplasmic reticulum</keyword>
<organism evidence="11 12">
    <name type="scientific">Bemisia tabaci</name>
    <name type="common">Sweetpotato whitefly</name>
    <name type="synonym">Aleurodes tabaci</name>
    <dbReference type="NCBI Taxonomy" id="7038"/>
    <lineage>
        <taxon>Eukaryota</taxon>
        <taxon>Metazoa</taxon>
        <taxon>Ecdysozoa</taxon>
        <taxon>Arthropoda</taxon>
        <taxon>Hexapoda</taxon>
        <taxon>Insecta</taxon>
        <taxon>Pterygota</taxon>
        <taxon>Neoptera</taxon>
        <taxon>Paraneoptera</taxon>
        <taxon>Hemiptera</taxon>
        <taxon>Sternorrhyncha</taxon>
        <taxon>Aleyrodoidea</taxon>
        <taxon>Aleyrodidae</taxon>
        <taxon>Aleyrodinae</taxon>
        <taxon>Bemisia</taxon>
    </lineage>
</organism>
<evidence type="ECO:0000256" key="4">
    <source>
        <dbReference type="ARBA" id="ARBA00023157"/>
    </source>
</evidence>
<dbReference type="InterPro" id="IPR009011">
    <property type="entry name" value="Man6P_isomerase_rcpt-bd_dom_sf"/>
</dbReference>
<evidence type="ECO:0000256" key="6">
    <source>
        <dbReference type="ARBA" id="ARBA00041108"/>
    </source>
</evidence>
<dbReference type="InterPro" id="IPR044865">
    <property type="entry name" value="MRH_dom"/>
</dbReference>
<evidence type="ECO:0000256" key="1">
    <source>
        <dbReference type="ARBA" id="ARBA00004240"/>
    </source>
</evidence>
<evidence type="ECO:0000256" key="9">
    <source>
        <dbReference type="SAM" id="SignalP"/>
    </source>
</evidence>
<dbReference type="GO" id="GO:0005788">
    <property type="term" value="C:endoplasmic reticulum lumen"/>
    <property type="evidence" value="ECO:0007669"/>
    <property type="project" value="TreeGrafter"/>
</dbReference>